<organism evidence="1 2">
    <name type="scientific">Eiseniibacteriota bacterium</name>
    <dbReference type="NCBI Taxonomy" id="2212470"/>
    <lineage>
        <taxon>Bacteria</taxon>
        <taxon>Candidatus Eiseniibacteriota</taxon>
    </lineage>
</organism>
<protein>
    <submittedName>
        <fullName evidence="1">Uncharacterized protein</fullName>
    </submittedName>
</protein>
<dbReference type="NCBIfam" id="TIGR04138">
    <property type="entry name" value="Plancto_Ver_chp"/>
    <property type="match status" value="1"/>
</dbReference>
<dbReference type="EMBL" id="JABDJR010000344">
    <property type="protein sequence ID" value="NNF06833.1"/>
    <property type="molecule type" value="Genomic_DNA"/>
</dbReference>
<evidence type="ECO:0000313" key="1">
    <source>
        <dbReference type="EMBL" id="NNF06833.1"/>
    </source>
</evidence>
<dbReference type="Proteomes" id="UP000547674">
    <property type="component" value="Unassembled WGS sequence"/>
</dbReference>
<sequence length="126" mass="14714">MSEEVKTFDEVVESILNNDSRYSREAYVFVQLALDFYREKIGKDETLTHITGPELLSGVRGLAYEQYGPLARTVLNHWGLKRGEDVGEVVYNLIEYKLMSQSENDLKEDFHGVMFFDDSMDQDYKW</sequence>
<dbReference type="AlphaFoldDB" id="A0A7Y2H2M3"/>
<evidence type="ECO:0000313" key="2">
    <source>
        <dbReference type="Proteomes" id="UP000547674"/>
    </source>
</evidence>
<gene>
    <name evidence="1" type="ORF">HKN21_08730</name>
</gene>
<name>A0A7Y2H2M3_UNCEI</name>
<reference evidence="1 2" key="1">
    <citation type="submission" date="2020-03" db="EMBL/GenBank/DDBJ databases">
        <title>Metabolic flexibility allows generalist bacteria to become dominant in a frequently disturbed ecosystem.</title>
        <authorList>
            <person name="Chen Y.-J."/>
            <person name="Leung P.M."/>
            <person name="Bay S.K."/>
            <person name="Hugenholtz P."/>
            <person name="Kessler A.J."/>
            <person name="Shelley G."/>
            <person name="Waite D.W."/>
            <person name="Cook P.L."/>
            <person name="Greening C."/>
        </authorList>
    </citation>
    <scope>NUCLEOTIDE SEQUENCE [LARGE SCALE GENOMIC DNA]</scope>
    <source>
        <strain evidence="1">SS_bin_28</strain>
    </source>
</reference>
<accession>A0A7Y2H2M3</accession>
<dbReference type="InterPro" id="IPR026406">
    <property type="entry name" value="Ver/Plancto_CHP"/>
</dbReference>
<proteinExistence type="predicted"/>
<comment type="caution">
    <text evidence="1">The sequence shown here is derived from an EMBL/GenBank/DDBJ whole genome shotgun (WGS) entry which is preliminary data.</text>
</comment>